<dbReference type="Proteomes" id="UP000464577">
    <property type="component" value="Chromosome"/>
</dbReference>
<evidence type="ECO:0000313" key="2">
    <source>
        <dbReference type="Proteomes" id="UP000464577"/>
    </source>
</evidence>
<evidence type="ECO:0000313" key="1">
    <source>
        <dbReference type="EMBL" id="QHV97553.1"/>
    </source>
</evidence>
<dbReference type="AlphaFoldDB" id="A0A6P1VWR6"/>
<accession>A0A6P1VWR6</accession>
<dbReference type="KEGG" id="senf:GJR95_22215"/>
<sequence>MSKGEKSHSKSLNVLGIAYKDATIANQLRFKAELLDAGERDKTNYWRAFRDVWQYSEYIGKAPFMIVVIADEVLDYENQPISDAAL</sequence>
<dbReference type="EMBL" id="CP045997">
    <property type="protein sequence ID" value="QHV97553.1"/>
    <property type="molecule type" value="Genomic_DNA"/>
</dbReference>
<gene>
    <name evidence="1" type="ORF">GJR95_22215</name>
</gene>
<reference evidence="1 2" key="1">
    <citation type="submission" date="2019-11" db="EMBL/GenBank/DDBJ databases">
        <title>Spirosoma endbachense sp. nov., isolated from a natural salt meadow.</title>
        <authorList>
            <person name="Rojas J."/>
            <person name="Ambika Manirajan B."/>
            <person name="Ratering S."/>
            <person name="Suarez C."/>
            <person name="Geissler-Plaum R."/>
            <person name="Schnell S."/>
        </authorList>
    </citation>
    <scope>NUCLEOTIDE SEQUENCE [LARGE SCALE GENOMIC DNA]</scope>
    <source>
        <strain evidence="1 2">I-24</strain>
    </source>
</reference>
<keyword evidence="2" id="KW-1185">Reference proteome</keyword>
<protein>
    <submittedName>
        <fullName evidence="1">Uncharacterized protein</fullName>
    </submittedName>
</protein>
<proteinExistence type="predicted"/>
<dbReference type="RefSeq" id="WP_162387964.1">
    <property type="nucleotide sequence ID" value="NZ_CP045997.1"/>
</dbReference>
<organism evidence="1 2">
    <name type="scientific">Spirosoma endbachense</name>
    <dbReference type="NCBI Taxonomy" id="2666025"/>
    <lineage>
        <taxon>Bacteria</taxon>
        <taxon>Pseudomonadati</taxon>
        <taxon>Bacteroidota</taxon>
        <taxon>Cytophagia</taxon>
        <taxon>Cytophagales</taxon>
        <taxon>Cytophagaceae</taxon>
        <taxon>Spirosoma</taxon>
    </lineage>
</organism>
<name>A0A6P1VWR6_9BACT</name>